<accession>A0A6P2CSF6</accession>
<reference evidence="2 3" key="1">
    <citation type="submission" date="2019-05" db="EMBL/GenBank/DDBJ databases">
        <authorList>
            <consortium name="Science for Life Laboratories"/>
        </authorList>
    </citation>
    <scope>NUCLEOTIDE SEQUENCE [LARGE SCALE GENOMIC DNA]</scope>
    <source>
        <strain evidence="2">Soil9</strain>
    </source>
</reference>
<dbReference type="EMBL" id="LR593886">
    <property type="protein sequence ID" value="VTR91861.1"/>
    <property type="molecule type" value="Genomic_DNA"/>
</dbReference>
<dbReference type="Pfam" id="PF05119">
    <property type="entry name" value="Terminase_4"/>
    <property type="match status" value="1"/>
</dbReference>
<organism evidence="2 3">
    <name type="scientific">Gemmata massiliana</name>
    <dbReference type="NCBI Taxonomy" id="1210884"/>
    <lineage>
        <taxon>Bacteria</taxon>
        <taxon>Pseudomonadati</taxon>
        <taxon>Planctomycetota</taxon>
        <taxon>Planctomycetia</taxon>
        <taxon>Gemmatales</taxon>
        <taxon>Gemmataceae</taxon>
        <taxon>Gemmata</taxon>
    </lineage>
</organism>
<evidence type="ECO:0000313" key="2">
    <source>
        <dbReference type="EMBL" id="VTR91861.1"/>
    </source>
</evidence>
<proteinExistence type="predicted"/>
<protein>
    <recommendedName>
        <fullName evidence="4">Phage terminase small subunit P27 family</fullName>
    </recommendedName>
</protein>
<gene>
    <name evidence="2" type="ORF">SOIL9_58530</name>
</gene>
<dbReference type="RefSeq" id="WP_162666802.1">
    <property type="nucleotide sequence ID" value="NZ_LR593886.1"/>
</dbReference>
<dbReference type="AlphaFoldDB" id="A0A6P2CSF6"/>
<evidence type="ECO:0008006" key="4">
    <source>
        <dbReference type="Google" id="ProtNLM"/>
    </source>
</evidence>
<evidence type="ECO:0000313" key="3">
    <source>
        <dbReference type="Proteomes" id="UP000464178"/>
    </source>
</evidence>
<dbReference type="Proteomes" id="UP000464178">
    <property type="component" value="Chromosome"/>
</dbReference>
<keyword evidence="3" id="KW-1185">Reference proteome</keyword>
<name>A0A6P2CSF6_9BACT</name>
<sequence>MGARGPKPGQYSMRMTPKGSPAANKGASRYKSGAPDRPKHLGKAARKVWDRTVKEMDAAGALAVADRDVLAVYCVAVADLEALSAEIERDGLMIDIPTFDRNGRPTGATNRKPHPGLKWRADLMNKVRQYAETLGLTPAARSRAGAAPEAAPTAATNKIIALRDRIAALRADD</sequence>
<feature type="region of interest" description="Disordered" evidence="1">
    <location>
        <begin position="1"/>
        <end position="42"/>
    </location>
</feature>
<dbReference type="KEGG" id="gms:SOIL9_58530"/>
<evidence type="ECO:0000256" key="1">
    <source>
        <dbReference type="SAM" id="MobiDB-lite"/>
    </source>
</evidence>
<dbReference type="InterPro" id="IPR006448">
    <property type="entry name" value="Phage_term_ssu_P27"/>
</dbReference>
<dbReference type="NCBIfam" id="TIGR01558">
    <property type="entry name" value="sm_term_P27"/>
    <property type="match status" value="1"/>
</dbReference>